<reference evidence="1 2" key="1">
    <citation type="submission" date="2015-05" db="EMBL/GenBank/DDBJ databases">
        <authorList>
            <person name="Wang D.B."/>
            <person name="Wang M."/>
        </authorList>
    </citation>
    <scope>NUCLEOTIDE SEQUENCE [LARGE SCALE GENOMIC DNA]</scope>
    <source>
        <strain evidence="1">VL1</strain>
    </source>
</reference>
<keyword evidence="2" id="KW-1185">Reference proteome</keyword>
<evidence type="ECO:0000313" key="1">
    <source>
        <dbReference type="EMBL" id="CRK35524.1"/>
    </source>
</evidence>
<dbReference type="AlphaFoldDB" id="A0A0G4MMV4"/>
<dbReference type="EMBL" id="CVQH01023601">
    <property type="protein sequence ID" value="CRK35524.1"/>
    <property type="molecule type" value="Genomic_DNA"/>
</dbReference>
<organism evidence="1 2">
    <name type="scientific">Verticillium longisporum</name>
    <name type="common">Verticillium dahliae var. longisporum</name>
    <dbReference type="NCBI Taxonomy" id="100787"/>
    <lineage>
        <taxon>Eukaryota</taxon>
        <taxon>Fungi</taxon>
        <taxon>Dikarya</taxon>
        <taxon>Ascomycota</taxon>
        <taxon>Pezizomycotina</taxon>
        <taxon>Sordariomycetes</taxon>
        <taxon>Hypocreomycetidae</taxon>
        <taxon>Glomerellales</taxon>
        <taxon>Plectosphaerellaceae</taxon>
        <taxon>Verticillium</taxon>
    </lineage>
</organism>
<feature type="non-terminal residue" evidence="1">
    <location>
        <position position="1"/>
    </location>
</feature>
<sequence>WSGRLRQAATPLLPANRRLPRVLQRHLAGIIRERPREVVPRGPPPLPWRPLPHRWYTGRFARGRQRS</sequence>
<protein>
    <submittedName>
        <fullName evidence="1">Uncharacterized protein</fullName>
    </submittedName>
</protein>
<name>A0A0G4MMV4_VERLO</name>
<dbReference type="Proteomes" id="UP000044602">
    <property type="component" value="Unassembled WGS sequence"/>
</dbReference>
<accession>A0A0G4MMV4</accession>
<gene>
    <name evidence="1" type="ORF">BN1708_019794</name>
</gene>
<evidence type="ECO:0000313" key="2">
    <source>
        <dbReference type="Proteomes" id="UP000044602"/>
    </source>
</evidence>
<proteinExistence type="predicted"/>